<feature type="compositionally biased region" description="Low complexity" evidence="1">
    <location>
        <begin position="165"/>
        <end position="177"/>
    </location>
</feature>
<gene>
    <name evidence="3" type="ORF">AAEO56_17025</name>
</gene>
<comment type="caution">
    <text evidence="3">The sequence shown here is derived from an EMBL/GenBank/DDBJ whole genome shotgun (WGS) entry which is preliminary data.</text>
</comment>
<feature type="transmembrane region" description="Helical" evidence="2">
    <location>
        <begin position="45"/>
        <end position="67"/>
    </location>
</feature>
<feature type="region of interest" description="Disordered" evidence="1">
    <location>
        <begin position="220"/>
        <end position="258"/>
    </location>
</feature>
<evidence type="ECO:0000256" key="2">
    <source>
        <dbReference type="SAM" id="Phobius"/>
    </source>
</evidence>
<dbReference type="EMBL" id="JBBYHR010000011">
    <property type="protein sequence ID" value="MEL1245979.1"/>
    <property type="molecule type" value="Genomic_DNA"/>
</dbReference>
<organism evidence="3 4">
    <name type="scientific">Flavobacterium arundinis</name>
    <dbReference type="NCBI Taxonomy" id="3139143"/>
    <lineage>
        <taxon>Bacteria</taxon>
        <taxon>Pseudomonadati</taxon>
        <taxon>Bacteroidota</taxon>
        <taxon>Flavobacteriia</taxon>
        <taxon>Flavobacteriales</taxon>
        <taxon>Flavobacteriaceae</taxon>
        <taxon>Flavobacterium</taxon>
    </lineage>
</organism>
<proteinExistence type="predicted"/>
<keyword evidence="2" id="KW-1133">Transmembrane helix</keyword>
<evidence type="ECO:0008006" key="5">
    <source>
        <dbReference type="Google" id="ProtNLM"/>
    </source>
</evidence>
<feature type="compositionally biased region" description="Polar residues" evidence="1">
    <location>
        <begin position="92"/>
        <end position="105"/>
    </location>
</feature>
<sequence length="546" mass="59095">MNEQKNIDRLFREKFKDFEAAPPEFVWENIEEVLREKKKRRVIPLWIRLSGVAAVLVAGTFFMSPYYSGIDSNDNPVVIDKNGNKRIYPTDNPVQNHETIIGGSQKNKDGANSAVASGDDASGNKGDHKTNTTESTGAPAAGAKKHGSTAFENNTNAVAHDDKSGTTGNNKRNTNTHNKNIRQAAGAHNNGAVAHNPAAQKNKPGKSNSNNTIQEIQDLAGKSGNSGNAVAAGTGKNPYKQPESQNTVIPNNSGQESGIIKKDIPIDEAIAETPVDTTSALLPENELEKLLQDKLKGKPDEEKAVAENSGGKWNIKPQVAPVFYNSLSQGSPIDGEFAGNSKSFNNDLSYGIGIDYAVNDRLSIRSGINTVNLNYSTNDIQFSASLNEQTNNVSTNAKTANIVVTPRNSVPENPNIALGSLSSQSFNGSMVQRTGYIEVPVEMSYALVNRKFGIDLIGGVSTLFLNENNVSVVSTQGYSTEVGEAQNLNSIHFSTNVGLGFKYRFWKSFQANFEPTFKYQVNAYSRDAGNFKPYFIGLYSGISFSF</sequence>
<accession>A0ABU9I1S2</accession>
<evidence type="ECO:0000313" key="4">
    <source>
        <dbReference type="Proteomes" id="UP001464555"/>
    </source>
</evidence>
<evidence type="ECO:0000256" key="1">
    <source>
        <dbReference type="SAM" id="MobiDB-lite"/>
    </source>
</evidence>
<feature type="compositionally biased region" description="Polar residues" evidence="1">
    <location>
        <begin position="242"/>
        <end position="256"/>
    </location>
</feature>
<reference evidence="3 4" key="1">
    <citation type="submission" date="2024-04" db="EMBL/GenBank/DDBJ databases">
        <title>Flavobacterium sp. DGU11 16S ribosomal RNA gene Genome sequencing and assembly.</title>
        <authorList>
            <person name="Park S."/>
        </authorList>
    </citation>
    <scope>NUCLEOTIDE SEQUENCE [LARGE SCALE GENOMIC DNA]</scope>
    <source>
        <strain evidence="3 4">DGU11</strain>
    </source>
</reference>
<feature type="region of interest" description="Disordered" evidence="1">
    <location>
        <begin position="86"/>
        <end position="177"/>
    </location>
</feature>
<name>A0ABU9I1S2_9FLAO</name>
<keyword evidence="2" id="KW-0472">Membrane</keyword>
<dbReference type="RefSeq" id="WP_341698275.1">
    <property type="nucleotide sequence ID" value="NZ_JBBYHR010000011.1"/>
</dbReference>
<evidence type="ECO:0000313" key="3">
    <source>
        <dbReference type="EMBL" id="MEL1245979.1"/>
    </source>
</evidence>
<keyword evidence="2" id="KW-0812">Transmembrane</keyword>
<keyword evidence="4" id="KW-1185">Reference proteome</keyword>
<dbReference type="Proteomes" id="UP001464555">
    <property type="component" value="Unassembled WGS sequence"/>
</dbReference>
<protein>
    <recommendedName>
        <fullName evidence="5">Outer membrane protein beta-barrel domain-containing protein</fullName>
    </recommendedName>
</protein>